<name>A0ABT2D4B0_9BURK</name>
<organism evidence="4 5">
    <name type="scientific">Massilia terrae</name>
    <dbReference type="NCBI Taxonomy" id="1811224"/>
    <lineage>
        <taxon>Bacteria</taxon>
        <taxon>Pseudomonadati</taxon>
        <taxon>Pseudomonadota</taxon>
        <taxon>Betaproteobacteria</taxon>
        <taxon>Burkholderiales</taxon>
        <taxon>Oxalobacteraceae</taxon>
        <taxon>Telluria group</taxon>
        <taxon>Massilia</taxon>
    </lineage>
</organism>
<evidence type="ECO:0000256" key="2">
    <source>
        <dbReference type="SAM" id="SignalP"/>
    </source>
</evidence>
<feature type="domain" description="PcRGLX/YetA-like N-terminal RIFT barrel" evidence="3">
    <location>
        <begin position="152"/>
        <end position="204"/>
    </location>
</feature>
<reference evidence="4 5" key="1">
    <citation type="submission" date="2022-08" db="EMBL/GenBank/DDBJ databases">
        <title>Reclassification of Massilia species as members of the genera Telluria, Duganella, Pseudoduganella, Mokoshia gen. nov. and Zemynaea gen. nov. using orthogonal and non-orthogonal genome-based approaches.</title>
        <authorList>
            <person name="Bowman J.P."/>
        </authorList>
    </citation>
    <scope>NUCLEOTIDE SEQUENCE [LARGE SCALE GENOMIC DNA]</scope>
    <source>
        <strain evidence="4 5">JCM 31606</strain>
    </source>
</reference>
<sequence>MKLQLHSQAAKVLSTLTCFSILAGCGGGGDAGSGTNSTELLGKTVTAPAPTATGNNGNGNGTTPATSNAGGNSDKGSTTTTTTDTSSYVTAPAPTPTTGTSTSTGSYVTAPAPTPTTDPSTSTSTSGSTSTAPVNGPTVTDFRIQSTNATTAQTNVPVTFGQVFAVGAVAPTDALVGRLDDGTTVPLQVDVKALHADGSVRHAIISAVLPTLGAGQMRTISMIKSGKVAATTALATTNMMSNGFSASVSATINGVKYSAFADDLIKTAAHQTWLAGNVVNEWQVSAPLKTSSGAAHPHLSARFAIRWYQNVKKARVDVTVENDWAYEPNPQNFTYDAAVLVGGKQAYAKTGMTHYHHARWRKVFWWNGDTPQINIKHNIPYLLATGAVPNYDQTVSVPDSALADLATRYTGAVTEPMGIGLGVPYMLMTGGRPDIGLMPQWSTLWLLTMDQRARTATLGTADGAGSWSAHYRDKNTDRPVSLLDFPYMTIYGNASDTYNPATKQREAFPLCATTAGACDTPYTHDPDHQPAFAYLPYLMTGDYYYLEELQFWAMWDAFASNPAYRQYAKGLVTPEQVRGQAWCLRTLAEAAYITPDTDRLKSHFASIVDSNLDWYNANYTNNASANQLGVITNGYAMAYNSSTGLAPWQDDFFTSVIGHAADMGFAKAKTFLVWKSKFAVDRMTATGTCWIDGSIYALNIRDTSTSPFYTTMGEAYTKNHTATFNALACGSTAMATALNLKVGEMTGYSSDPAGYPSNLQPALAYASDALGSKGKAAWTVFMNRSVKPNYGSQPQFAIVPRY</sequence>
<evidence type="ECO:0000259" key="3">
    <source>
        <dbReference type="Pfam" id="PF19501"/>
    </source>
</evidence>
<evidence type="ECO:0000313" key="4">
    <source>
        <dbReference type="EMBL" id="MCS0661078.1"/>
    </source>
</evidence>
<gene>
    <name evidence="4" type="ORF">NX778_23685</name>
</gene>
<evidence type="ECO:0000313" key="5">
    <source>
        <dbReference type="Proteomes" id="UP001204621"/>
    </source>
</evidence>
<keyword evidence="5" id="KW-1185">Reference proteome</keyword>
<feature type="region of interest" description="Disordered" evidence="1">
    <location>
        <begin position="46"/>
        <end position="138"/>
    </location>
</feature>
<proteinExistence type="predicted"/>
<dbReference type="PROSITE" id="PS51257">
    <property type="entry name" value="PROKAR_LIPOPROTEIN"/>
    <property type="match status" value="1"/>
</dbReference>
<dbReference type="Proteomes" id="UP001204621">
    <property type="component" value="Unassembled WGS sequence"/>
</dbReference>
<evidence type="ECO:0000256" key="1">
    <source>
        <dbReference type="SAM" id="MobiDB-lite"/>
    </source>
</evidence>
<accession>A0ABT2D4B0</accession>
<keyword evidence="2" id="KW-0732">Signal</keyword>
<protein>
    <recommendedName>
        <fullName evidence="3">PcRGLX/YetA-like N-terminal RIFT barrel domain-containing protein</fullName>
    </recommendedName>
</protein>
<feature type="compositionally biased region" description="Low complexity" evidence="1">
    <location>
        <begin position="46"/>
        <end position="133"/>
    </location>
</feature>
<dbReference type="RefSeq" id="WP_258814277.1">
    <property type="nucleotide sequence ID" value="NZ_JANUGU010000013.1"/>
</dbReference>
<dbReference type="InterPro" id="IPR048329">
    <property type="entry name" value="PcRGLX_1st"/>
</dbReference>
<dbReference type="Pfam" id="PF19501">
    <property type="entry name" value="PcRGLX_1st"/>
    <property type="match status" value="1"/>
</dbReference>
<dbReference type="EMBL" id="JANUGU010000013">
    <property type="protein sequence ID" value="MCS0661078.1"/>
    <property type="molecule type" value="Genomic_DNA"/>
</dbReference>
<comment type="caution">
    <text evidence="4">The sequence shown here is derived from an EMBL/GenBank/DDBJ whole genome shotgun (WGS) entry which is preliminary data.</text>
</comment>
<feature type="chain" id="PRO_5046585350" description="PcRGLX/YetA-like N-terminal RIFT barrel domain-containing protein" evidence="2">
    <location>
        <begin position="24"/>
        <end position="802"/>
    </location>
</feature>
<feature type="signal peptide" evidence="2">
    <location>
        <begin position="1"/>
        <end position="23"/>
    </location>
</feature>